<dbReference type="PANTHER" id="PTHR24567">
    <property type="entry name" value="CRP FAMILY TRANSCRIPTIONAL REGULATORY PROTEIN"/>
    <property type="match status" value="1"/>
</dbReference>
<evidence type="ECO:0000313" key="7">
    <source>
        <dbReference type="Proteomes" id="UP000628736"/>
    </source>
</evidence>
<keyword evidence="7" id="KW-1185">Reference proteome</keyword>
<feature type="domain" description="HTH crp-type" evidence="5">
    <location>
        <begin position="149"/>
        <end position="212"/>
    </location>
</feature>
<dbReference type="SMART" id="SM00419">
    <property type="entry name" value="HTH_CRP"/>
    <property type="match status" value="1"/>
</dbReference>
<keyword evidence="3" id="KW-0804">Transcription</keyword>
<name>A0A8J6J6A7_9FIRM</name>
<dbReference type="InterPro" id="IPR000595">
    <property type="entry name" value="cNMP-bd_dom"/>
</dbReference>
<gene>
    <name evidence="6" type="ORF">H8S11_00645</name>
</gene>
<organism evidence="6 7">
    <name type="scientific">Flintibacter hominis</name>
    <dbReference type="NCBI Taxonomy" id="2763048"/>
    <lineage>
        <taxon>Bacteria</taxon>
        <taxon>Bacillati</taxon>
        <taxon>Bacillota</taxon>
        <taxon>Clostridia</taxon>
        <taxon>Eubacteriales</taxon>
        <taxon>Flintibacter</taxon>
    </lineage>
</organism>
<dbReference type="Pfam" id="PF00027">
    <property type="entry name" value="cNMP_binding"/>
    <property type="match status" value="1"/>
</dbReference>
<feature type="domain" description="Cyclic nucleotide-binding" evidence="4">
    <location>
        <begin position="19"/>
        <end position="135"/>
    </location>
</feature>
<keyword evidence="1" id="KW-0805">Transcription regulation</keyword>
<dbReference type="Proteomes" id="UP000628736">
    <property type="component" value="Unassembled WGS sequence"/>
</dbReference>
<evidence type="ECO:0000259" key="5">
    <source>
        <dbReference type="PROSITE" id="PS51063"/>
    </source>
</evidence>
<dbReference type="EMBL" id="JACOPO010000001">
    <property type="protein sequence ID" value="MBC5721335.1"/>
    <property type="molecule type" value="Genomic_DNA"/>
</dbReference>
<reference evidence="6" key="1">
    <citation type="submission" date="2020-08" db="EMBL/GenBank/DDBJ databases">
        <title>Genome public.</title>
        <authorList>
            <person name="Liu C."/>
            <person name="Sun Q."/>
        </authorList>
    </citation>
    <scope>NUCLEOTIDE SEQUENCE</scope>
    <source>
        <strain evidence="6">NSJ-23</strain>
    </source>
</reference>
<dbReference type="PROSITE" id="PS51063">
    <property type="entry name" value="HTH_CRP_2"/>
    <property type="match status" value="1"/>
</dbReference>
<dbReference type="GO" id="GO:0003700">
    <property type="term" value="F:DNA-binding transcription factor activity"/>
    <property type="evidence" value="ECO:0007669"/>
    <property type="project" value="TreeGrafter"/>
</dbReference>
<dbReference type="AlphaFoldDB" id="A0A8J6J6A7"/>
<dbReference type="InterPro" id="IPR018490">
    <property type="entry name" value="cNMP-bd_dom_sf"/>
</dbReference>
<evidence type="ECO:0000259" key="4">
    <source>
        <dbReference type="PROSITE" id="PS50042"/>
    </source>
</evidence>
<comment type="caution">
    <text evidence="6">The sequence shown here is derived from an EMBL/GenBank/DDBJ whole genome shotgun (WGS) entry which is preliminary data.</text>
</comment>
<dbReference type="RefSeq" id="WP_186851844.1">
    <property type="nucleotide sequence ID" value="NZ_JACOPO010000001.1"/>
</dbReference>
<sequence>MPVLPLNQEDWEILEGCPLLRHCSPALLDQITQEGRLEFFPTGATVYSPSHFCRCLGILLAGRLQVTKGTLTVSYLEPGDLFGAAALYTEAPEFVTTITARQSSRCLMLPQNSMDRLLAQDGPLRENYLRYLTGRIRFLSGRLQSLVQSGAEGKLARYLLANVREGQLTCAATDLARRLGLSRASLYRAFQSLEESGLISRHGKTISISDPAGLEGFL</sequence>
<dbReference type="CDD" id="cd00038">
    <property type="entry name" value="CAP_ED"/>
    <property type="match status" value="1"/>
</dbReference>
<evidence type="ECO:0000256" key="3">
    <source>
        <dbReference type="ARBA" id="ARBA00023163"/>
    </source>
</evidence>
<dbReference type="SUPFAM" id="SSF51206">
    <property type="entry name" value="cAMP-binding domain-like"/>
    <property type="match status" value="1"/>
</dbReference>
<dbReference type="InterPro" id="IPR012318">
    <property type="entry name" value="HTH_CRP"/>
</dbReference>
<evidence type="ECO:0000313" key="6">
    <source>
        <dbReference type="EMBL" id="MBC5721335.1"/>
    </source>
</evidence>
<dbReference type="Gene3D" id="2.60.120.10">
    <property type="entry name" value="Jelly Rolls"/>
    <property type="match status" value="1"/>
</dbReference>
<dbReference type="InterPro" id="IPR050397">
    <property type="entry name" value="Env_Response_Regulators"/>
</dbReference>
<keyword evidence="2" id="KW-0238">DNA-binding</keyword>
<evidence type="ECO:0000256" key="2">
    <source>
        <dbReference type="ARBA" id="ARBA00023125"/>
    </source>
</evidence>
<dbReference type="Pfam" id="PF13545">
    <property type="entry name" value="HTH_Crp_2"/>
    <property type="match status" value="1"/>
</dbReference>
<dbReference type="GO" id="GO:0003677">
    <property type="term" value="F:DNA binding"/>
    <property type="evidence" value="ECO:0007669"/>
    <property type="project" value="UniProtKB-KW"/>
</dbReference>
<evidence type="ECO:0000256" key="1">
    <source>
        <dbReference type="ARBA" id="ARBA00023015"/>
    </source>
</evidence>
<dbReference type="PANTHER" id="PTHR24567:SF26">
    <property type="entry name" value="REGULATORY PROTEIN YEIL"/>
    <property type="match status" value="1"/>
</dbReference>
<dbReference type="InterPro" id="IPR014710">
    <property type="entry name" value="RmlC-like_jellyroll"/>
</dbReference>
<accession>A0A8J6J6A7</accession>
<dbReference type="SUPFAM" id="SSF46785">
    <property type="entry name" value="Winged helix' DNA-binding domain"/>
    <property type="match status" value="1"/>
</dbReference>
<protein>
    <submittedName>
        <fullName evidence="6">Crp/Fnr family transcriptional regulator</fullName>
    </submittedName>
</protein>
<proteinExistence type="predicted"/>
<dbReference type="GO" id="GO:0005829">
    <property type="term" value="C:cytosol"/>
    <property type="evidence" value="ECO:0007669"/>
    <property type="project" value="TreeGrafter"/>
</dbReference>
<dbReference type="SMART" id="SM00100">
    <property type="entry name" value="cNMP"/>
    <property type="match status" value="1"/>
</dbReference>
<dbReference type="PROSITE" id="PS50042">
    <property type="entry name" value="CNMP_BINDING_3"/>
    <property type="match status" value="1"/>
</dbReference>
<dbReference type="InterPro" id="IPR036390">
    <property type="entry name" value="WH_DNA-bd_sf"/>
</dbReference>